<dbReference type="EMBL" id="JACHFL010000006">
    <property type="protein sequence ID" value="MBB5363607.1"/>
    <property type="molecule type" value="Genomic_DNA"/>
</dbReference>
<dbReference type="RefSeq" id="WP_184132825.1">
    <property type="nucleotide sequence ID" value="NZ_JACHFL010000006.1"/>
</dbReference>
<name>A0A7W8JUP0_9DEIO</name>
<protein>
    <submittedName>
        <fullName evidence="1">Uncharacterized protein</fullName>
    </submittedName>
</protein>
<organism evidence="1 2">
    <name type="scientific">Deinococcus humi</name>
    <dbReference type="NCBI Taxonomy" id="662880"/>
    <lineage>
        <taxon>Bacteria</taxon>
        <taxon>Thermotogati</taxon>
        <taxon>Deinococcota</taxon>
        <taxon>Deinococci</taxon>
        <taxon>Deinococcales</taxon>
        <taxon>Deinococcaceae</taxon>
        <taxon>Deinococcus</taxon>
    </lineage>
</organism>
<dbReference type="Proteomes" id="UP000552709">
    <property type="component" value="Unassembled WGS sequence"/>
</dbReference>
<dbReference type="AlphaFoldDB" id="A0A7W8JUP0"/>
<sequence length="92" mass="10330">MPAEEEHHLPEEIDARAEQTLFSATRHHVWEAGLIQLDTLEQVIQAGQEQIVVTQALRQVVTATSMGRWCRRGRPLTKWPPNVLGATYAGDS</sequence>
<gene>
    <name evidence="1" type="ORF">HNQ08_002713</name>
</gene>
<evidence type="ECO:0000313" key="2">
    <source>
        <dbReference type="Proteomes" id="UP000552709"/>
    </source>
</evidence>
<comment type="caution">
    <text evidence="1">The sequence shown here is derived from an EMBL/GenBank/DDBJ whole genome shotgun (WGS) entry which is preliminary data.</text>
</comment>
<keyword evidence="2" id="KW-1185">Reference proteome</keyword>
<reference evidence="1 2" key="1">
    <citation type="submission" date="2020-08" db="EMBL/GenBank/DDBJ databases">
        <title>Genomic Encyclopedia of Type Strains, Phase IV (KMG-IV): sequencing the most valuable type-strain genomes for metagenomic binning, comparative biology and taxonomic classification.</title>
        <authorList>
            <person name="Goeker M."/>
        </authorList>
    </citation>
    <scope>NUCLEOTIDE SEQUENCE [LARGE SCALE GENOMIC DNA]</scope>
    <source>
        <strain evidence="1 2">DSM 27939</strain>
    </source>
</reference>
<evidence type="ECO:0000313" key="1">
    <source>
        <dbReference type="EMBL" id="MBB5363607.1"/>
    </source>
</evidence>
<accession>A0A7W8JUP0</accession>
<proteinExistence type="predicted"/>